<dbReference type="GO" id="GO:0016491">
    <property type="term" value="F:oxidoreductase activity"/>
    <property type="evidence" value="ECO:0007669"/>
    <property type="project" value="UniProtKB-KW"/>
</dbReference>
<sequence length="368" mass="39561">MNVLNAADHALGSRHLQWVKAQMGKAEITIYGAGAFGLSCGYEAARRGAKVRVIDPNGVRFGSSGGVVGALAPHTPERWNAKKEFQFQSLILARTHWPEVEATGGVSSGYGNLGRVQAVKDTRQLELAREREEQAKTLWQGQAEWRVVTQAEIGDWAPVSPTGYLIRDTLSARLNPWRACQSLAAAITALGSEVVADGPEEGAVIHASGWWGLKALNEAFGKEVGNGVKGQAILLDLSLPKAPQLYGESLHVIPHADGTTAIGSTSEREFDDPTTTDAQADDLLERARAAVPMLREAKELRRWAGVRPRAKSRAPMLGAWPDRPGHFIANGGFKIGFGMAPLAARVLIDLVLDGQDAIPEAFRVEASL</sequence>
<dbReference type="Gene3D" id="3.30.9.10">
    <property type="entry name" value="D-Amino Acid Oxidase, subunit A, domain 2"/>
    <property type="match status" value="2"/>
</dbReference>
<dbReference type="STRING" id="576117.SAMN04488138_10774"/>
<dbReference type="PANTHER" id="PTHR13847">
    <property type="entry name" value="SARCOSINE DEHYDROGENASE-RELATED"/>
    <property type="match status" value="1"/>
</dbReference>
<organism evidence="3 4">
    <name type="scientific">Celeribacter halophilus</name>
    <dbReference type="NCBI Taxonomy" id="576117"/>
    <lineage>
        <taxon>Bacteria</taxon>
        <taxon>Pseudomonadati</taxon>
        <taxon>Pseudomonadota</taxon>
        <taxon>Alphaproteobacteria</taxon>
        <taxon>Rhodobacterales</taxon>
        <taxon>Roseobacteraceae</taxon>
        <taxon>Celeribacter</taxon>
    </lineage>
</organism>
<evidence type="ECO:0000259" key="2">
    <source>
        <dbReference type="Pfam" id="PF01266"/>
    </source>
</evidence>
<dbReference type="SUPFAM" id="SSF54373">
    <property type="entry name" value="FAD-linked reductases, C-terminal domain"/>
    <property type="match status" value="1"/>
</dbReference>
<dbReference type="EMBL" id="FORY01000007">
    <property type="protein sequence ID" value="SFJ61913.1"/>
    <property type="molecule type" value="Genomic_DNA"/>
</dbReference>
<feature type="domain" description="FAD dependent oxidoreductase" evidence="2">
    <location>
        <begin position="28"/>
        <end position="350"/>
    </location>
</feature>
<evidence type="ECO:0000256" key="1">
    <source>
        <dbReference type="ARBA" id="ARBA00023002"/>
    </source>
</evidence>
<dbReference type="GO" id="GO:0005737">
    <property type="term" value="C:cytoplasm"/>
    <property type="evidence" value="ECO:0007669"/>
    <property type="project" value="TreeGrafter"/>
</dbReference>
<dbReference type="Proteomes" id="UP000183299">
    <property type="component" value="Unassembled WGS sequence"/>
</dbReference>
<dbReference type="PANTHER" id="PTHR13847:SF289">
    <property type="entry name" value="GLYCINE OXIDASE"/>
    <property type="match status" value="1"/>
</dbReference>
<keyword evidence="1" id="KW-0560">Oxidoreductase</keyword>
<protein>
    <submittedName>
        <fullName evidence="3">Glycine/D-amino acid oxidase</fullName>
    </submittedName>
</protein>
<dbReference type="AlphaFoldDB" id="A0A1I3SU50"/>
<dbReference type="InterPro" id="IPR006076">
    <property type="entry name" value="FAD-dep_OxRdtase"/>
</dbReference>
<proteinExistence type="predicted"/>
<keyword evidence="4" id="KW-1185">Reference proteome</keyword>
<evidence type="ECO:0000313" key="4">
    <source>
        <dbReference type="Proteomes" id="UP000183299"/>
    </source>
</evidence>
<accession>A0A1I3SU50</accession>
<dbReference type="SUPFAM" id="SSF51905">
    <property type="entry name" value="FAD/NAD(P)-binding domain"/>
    <property type="match status" value="1"/>
</dbReference>
<gene>
    <name evidence="3" type="ORF">SAMN04488138_10774</name>
</gene>
<dbReference type="Pfam" id="PF01266">
    <property type="entry name" value="DAO"/>
    <property type="match status" value="1"/>
</dbReference>
<dbReference type="Gene3D" id="3.50.50.60">
    <property type="entry name" value="FAD/NAD(P)-binding domain"/>
    <property type="match status" value="2"/>
</dbReference>
<name>A0A1I3SU50_9RHOB</name>
<evidence type="ECO:0000313" key="3">
    <source>
        <dbReference type="EMBL" id="SFJ61913.1"/>
    </source>
</evidence>
<reference evidence="3 4" key="1">
    <citation type="submission" date="2016-10" db="EMBL/GenBank/DDBJ databases">
        <authorList>
            <person name="de Groot N.N."/>
        </authorList>
    </citation>
    <scope>NUCLEOTIDE SEQUENCE [LARGE SCALE GENOMIC DNA]</scope>
    <source>
        <strain evidence="3 4">CGMCC 1.8891</strain>
    </source>
</reference>
<dbReference type="InterPro" id="IPR036188">
    <property type="entry name" value="FAD/NAD-bd_sf"/>
</dbReference>